<keyword evidence="3" id="KW-1185">Reference proteome</keyword>
<evidence type="ECO:0000256" key="1">
    <source>
        <dbReference type="SAM" id="SignalP"/>
    </source>
</evidence>
<dbReference type="Proteomes" id="UP000201728">
    <property type="component" value="Chromosome"/>
</dbReference>
<sequence length="575" mass="59096">MKRIFNRFLLGVALLFLAVGGQAGTPQPKFSVEVKVRAPLELINSGIGFAQYSITNNTTITRRLTLVPIPGVQVMSSGCSSVFTLAPGGSCLLNLRLVGSAMGAGVHGGPIICKTKGSTNEPDRFLCSQPRSAELLNVTIIPTPSAIISVNPGILRFAQNGSASVTVTNSAASTRAAANVMAQIPSTSPLRVQSSTCPVNLAPGVSCQITFTSAIPTTTTVRIQGSNTNAVNVSVVVTASLIRISPTSLTFAVNSTGSVTVTNLAGLPALNVAASIPAGSSITVTNSTCPASLAVGANCTIEFTGTVQETTQVAIRGTNTNTELLSITVAAQPVLVVSPLRAIITVDGTSPQTLVTVTNTSTLFTATQVSAELPAAWGGNVVQDSSDCVTIAPGTSCTLAFSSNFFVAQPQIGIAVRGDNTATTTFGLAFFTDGGLVYDIDGGGNIYIVAEEDLAPNIWGASVATGATSDTDGATNTTLIAGASANGAAVECNNLVLNTFNDWYLPAIEELIFIYTNVHLLGFGDFTNTNYWSSTEDVGDPITNALPLNFANGVEISTAKNTTLNVRCARITPSA</sequence>
<dbReference type="OrthoDB" id="5654229at2"/>
<keyword evidence="1" id="KW-0732">Signal</keyword>
<accession>A0A222P6L2</accession>
<reference evidence="3" key="1">
    <citation type="submission" date="2016-07" db="EMBL/GenBank/DDBJ databases">
        <authorList>
            <person name="Florea S."/>
            <person name="Webb J.S."/>
            <person name="Jaromczyk J."/>
            <person name="Schardl C.L."/>
        </authorList>
    </citation>
    <scope>NUCLEOTIDE SEQUENCE [LARGE SCALE GENOMIC DNA]</scope>
    <source>
        <strain evidence="3">CDC-D5610</strain>
    </source>
</reference>
<gene>
    <name evidence="2" type="ORF">clem_14555</name>
</gene>
<evidence type="ECO:0000313" key="3">
    <source>
        <dbReference type="Proteomes" id="UP000201728"/>
    </source>
</evidence>
<organism evidence="2 3">
    <name type="scientific">Legionella clemsonensis</name>
    <dbReference type="NCBI Taxonomy" id="1867846"/>
    <lineage>
        <taxon>Bacteria</taxon>
        <taxon>Pseudomonadati</taxon>
        <taxon>Pseudomonadota</taxon>
        <taxon>Gammaproteobacteria</taxon>
        <taxon>Legionellales</taxon>
        <taxon>Legionellaceae</taxon>
        <taxon>Legionella</taxon>
    </lineage>
</organism>
<protein>
    <recommendedName>
        <fullName evidence="4">Protein with a bacterial immunoglobulin-like domain protein</fullName>
    </recommendedName>
</protein>
<name>A0A222P6L2_9GAMM</name>
<dbReference type="AlphaFoldDB" id="A0A222P6L2"/>
<feature type="signal peptide" evidence="1">
    <location>
        <begin position="1"/>
        <end position="23"/>
    </location>
</feature>
<feature type="chain" id="PRO_5013007976" description="Protein with a bacterial immunoglobulin-like domain protein" evidence="1">
    <location>
        <begin position="24"/>
        <end position="575"/>
    </location>
</feature>
<evidence type="ECO:0000313" key="2">
    <source>
        <dbReference type="EMBL" id="ASQ47437.1"/>
    </source>
</evidence>
<dbReference type="RefSeq" id="WP_094092170.1">
    <property type="nucleotide sequence ID" value="NZ_CP016397.1"/>
</dbReference>
<proteinExistence type="predicted"/>
<dbReference type="KEGG" id="lcd:clem_14555"/>
<dbReference type="EMBL" id="CP016397">
    <property type="protein sequence ID" value="ASQ47437.1"/>
    <property type="molecule type" value="Genomic_DNA"/>
</dbReference>
<evidence type="ECO:0008006" key="4">
    <source>
        <dbReference type="Google" id="ProtNLM"/>
    </source>
</evidence>